<keyword evidence="3" id="KW-1185">Reference proteome</keyword>
<protein>
    <submittedName>
        <fullName evidence="2">DegV family protein</fullName>
    </submittedName>
</protein>
<dbReference type="NCBIfam" id="TIGR00762">
    <property type="entry name" value="DegV"/>
    <property type="match status" value="1"/>
</dbReference>
<dbReference type="RefSeq" id="WP_127192363.1">
    <property type="nucleotide sequence ID" value="NZ_RZNY01000009.1"/>
</dbReference>
<accession>A0A3S1DSG6</accession>
<evidence type="ECO:0000313" key="2">
    <source>
        <dbReference type="EMBL" id="RUT46259.1"/>
    </source>
</evidence>
<dbReference type="PANTHER" id="PTHR33434:SF2">
    <property type="entry name" value="FATTY ACID-BINDING PROTEIN TM_1468"/>
    <property type="match status" value="1"/>
</dbReference>
<sequence length="289" mass="31893">MSKVKVFADSTSDLPAAWISQYHIGIIPLYVVFDEESYKDGTEITPADLYQQVEKSDKLPKTTAPSPKDFMDAFGPHIERGEDILYISLSSELSSTYQNARIAAAEFPEDRIRIVDSLNLCSGIGLLVMKAVRAAESGSSLNEIVSLVETYRPLVETEFVIDTLEYLYKGGRCSGMQNFIGSLLQIRPVLKVVDGGIIPAYRVRGRKEKAVQQMLDNTLANRDLMDNDLIIVAHSFAEEEALRLAAILREQTGAREVAVTEAGCVISSHCGKHTIGIMYTKKPSVSEIL</sequence>
<evidence type="ECO:0000313" key="3">
    <source>
        <dbReference type="Proteomes" id="UP000279446"/>
    </source>
</evidence>
<comment type="caution">
    <text evidence="2">The sequence shown here is derived from an EMBL/GenBank/DDBJ whole genome shotgun (WGS) entry which is preliminary data.</text>
</comment>
<evidence type="ECO:0000256" key="1">
    <source>
        <dbReference type="ARBA" id="ARBA00023121"/>
    </source>
</evidence>
<dbReference type="Pfam" id="PF02645">
    <property type="entry name" value="DegV"/>
    <property type="match status" value="1"/>
</dbReference>
<dbReference type="InterPro" id="IPR050270">
    <property type="entry name" value="DegV_domain_contain"/>
</dbReference>
<dbReference type="GO" id="GO:0008289">
    <property type="term" value="F:lipid binding"/>
    <property type="evidence" value="ECO:0007669"/>
    <property type="project" value="UniProtKB-KW"/>
</dbReference>
<proteinExistence type="predicted"/>
<organism evidence="2 3">
    <name type="scientific">Paenibacillus anaericanus</name>
    <dbReference type="NCBI Taxonomy" id="170367"/>
    <lineage>
        <taxon>Bacteria</taxon>
        <taxon>Bacillati</taxon>
        <taxon>Bacillota</taxon>
        <taxon>Bacilli</taxon>
        <taxon>Bacillales</taxon>
        <taxon>Paenibacillaceae</taxon>
        <taxon>Paenibacillus</taxon>
    </lineage>
</organism>
<dbReference type="Proteomes" id="UP000279446">
    <property type="component" value="Unassembled WGS sequence"/>
</dbReference>
<name>A0A3S1DSG6_9BACL</name>
<dbReference type="SUPFAM" id="SSF82549">
    <property type="entry name" value="DAK1/DegV-like"/>
    <property type="match status" value="1"/>
</dbReference>
<gene>
    <name evidence="2" type="ORF">EJP82_12320</name>
</gene>
<dbReference type="AlphaFoldDB" id="A0A3S1DSG6"/>
<dbReference type="Gene3D" id="3.30.1180.10">
    <property type="match status" value="1"/>
</dbReference>
<dbReference type="EMBL" id="RZNY01000009">
    <property type="protein sequence ID" value="RUT46259.1"/>
    <property type="molecule type" value="Genomic_DNA"/>
</dbReference>
<keyword evidence="1" id="KW-0446">Lipid-binding</keyword>
<dbReference type="InterPro" id="IPR003797">
    <property type="entry name" value="DegV"/>
</dbReference>
<dbReference type="OrthoDB" id="9780660at2"/>
<dbReference type="PANTHER" id="PTHR33434">
    <property type="entry name" value="DEGV DOMAIN-CONTAINING PROTEIN DR_1986-RELATED"/>
    <property type="match status" value="1"/>
</dbReference>
<dbReference type="Gene3D" id="3.40.50.10170">
    <property type="match status" value="1"/>
</dbReference>
<reference evidence="2 3" key="1">
    <citation type="submission" date="2018-12" db="EMBL/GenBank/DDBJ databases">
        <authorList>
            <person name="Sun L."/>
            <person name="Chen Z."/>
        </authorList>
    </citation>
    <scope>NUCLEOTIDE SEQUENCE [LARGE SCALE GENOMIC DNA]</scope>
    <source>
        <strain evidence="2 3">DSM 15890</strain>
    </source>
</reference>
<dbReference type="PROSITE" id="PS51482">
    <property type="entry name" value="DEGV"/>
    <property type="match status" value="1"/>
</dbReference>
<dbReference type="InterPro" id="IPR043168">
    <property type="entry name" value="DegV_C"/>
</dbReference>